<dbReference type="RefSeq" id="WP_131146491.1">
    <property type="nucleotide sequence ID" value="NZ_BMWV01000005.1"/>
</dbReference>
<reference evidence="1" key="3">
    <citation type="submission" date="2022-12" db="EMBL/GenBank/DDBJ databases">
        <authorList>
            <person name="Sun Q."/>
            <person name="Kim S."/>
        </authorList>
    </citation>
    <scope>NUCLEOTIDE SEQUENCE</scope>
    <source>
        <strain evidence="1">KCTC 12343</strain>
    </source>
</reference>
<proteinExistence type="predicted"/>
<dbReference type="Proteomes" id="UP000628442">
    <property type="component" value="Unassembled WGS sequence"/>
</dbReference>
<evidence type="ECO:0008006" key="5">
    <source>
        <dbReference type="Google" id="ProtNLM"/>
    </source>
</evidence>
<dbReference type="EMBL" id="CP036401">
    <property type="protein sequence ID" value="QBI02377.1"/>
    <property type="molecule type" value="Genomic_DNA"/>
</dbReference>
<dbReference type="OrthoDB" id="3468002at2"/>
<protein>
    <recommendedName>
        <fullName evidence="5">CbrC family protein</fullName>
    </recommendedName>
</protein>
<sequence>MGTHTQSVMDRATSDTEKAKRLGECIVAWLVEQEIIQHRLTDCCYKPGYPPGPHYRRACGGIPESEREADYADFLQYNPNGMELSMTRNAFFNGQGDYGPARCPHCAAEHDIHLFYAAADVWLKGGEGELACMQCGQGAPVTAWEHDDLLFGTLGLQFWEWPDLSPEFLLELERRTGHRWTYMFGKL</sequence>
<evidence type="ECO:0000313" key="4">
    <source>
        <dbReference type="Proteomes" id="UP000628442"/>
    </source>
</evidence>
<organism evidence="1 4">
    <name type="scientific">Pseudoduganella albidiflava</name>
    <dbReference type="NCBI Taxonomy" id="321983"/>
    <lineage>
        <taxon>Bacteria</taxon>
        <taxon>Pseudomonadati</taxon>
        <taxon>Pseudomonadota</taxon>
        <taxon>Betaproteobacteria</taxon>
        <taxon>Burkholderiales</taxon>
        <taxon>Oxalobacteraceae</taxon>
        <taxon>Telluria group</taxon>
        <taxon>Pseudoduganella</taxon>
    </lineage>
</organism>
<name>A0A411X038_9BURK</name>
<dbReference type="EMBL" id="BMWV01000005">
    <property type="protein sequence ID" value="GGY43314.1"/>
    <property type="molecule type" value="Genomic_DNA"/>
</dbReference>
<keyword evidence="3" id="KW-1185">Reference proteome</keyword>
<gene>
    <name evidence="2" type="ORF">EYF70_17165</name>
    <name evidence="1" type="ORF">GCM10007387_26720</name>
</gene>
<evidence type="ECO:0000313" key="2">
    <source>
        <dbReference type="EMBL" id="QBI02377.1"/>
    </source>
</evidence>
<reference evidence="2 3" key="2">
    <citation type="submission" date="2019-02" db="EMBL/GenBank/DDBJ databases">
        <title>Draft Genome Sequences of Six Type Strains of the Genus Massilia.</title>
        <authorList>
            <person name="Miess H."/>
            <person name="Frediansyhah A."/>
            <person name="Gross H."/>
        </authorList>
    </citation>
    <scope>NUCLEOTIDE SEQUENCE [LARGE SCALE GENOMIC DNA]</scope>
    <source>
        <strain evidence="2 3">DSM 17472</strain>
    </source>
</reference>
<evidence type="ECO:0000313" key="1">
    <source>
        <dbReference type="EMBL" id="GGY43314.1"/>
    </source>
</evidence>
<dbReference type="Proteomes" id="UP000292307">
    <property type="component" value="Chromosome"/>
</dbReference>
<accession>A0A411X038</accession>
<reference evidence="1" key="1">
    <citation type="journal article" date="2014" name="Int. J. Syst. Evol. Microbiol.">
        <title>Complete genome sequence of Corynebacterium casei LMG S-19264T (=DSM 44701T), isolated from a smear-ripened cheese.</title>
        <authorList>
            <consortium name="US DOE Joint Genome Institute (JGI-PGF)"/>
            <person name="Walter F."/>
            <person name="Albersmeier A."/>
            <person name="Kalinowski J."/>
            <person name="Ruckert C."/>
        </authorList>
    </citation>
    <scope>NUCLEOTIDE SEQUENCE</scope>
    <source>
        <strain evidence="1">KCTC 12343</strain>
    </source>
</reference>
<evidence type="ECO:0000313" key="3">
    <source>
        <dbReference type="Proteomes" id="UP000292307"/>
    </source>
</evidence>
<dbReference type="AlphaFoldDB" id="A0A411X038"/>